<dbReference type="RefSeq" id="WP_072013662.1">
    <property type="nucleotide sequence ID" value="NZ_JBKAGJ010000034.1"/>
</dbReference>
<comment type="caution">
    <text evidence="1">The sequence shown here is derived from an EMBL/GenBank/DDBJ whole genome shotgun (WGS) entry which is preliminary data.</text>
</comment>
<reference evidence="1 2" key="1">
    <citation type="journal article" date="2014" name="Int. J. Syst. Evol. Microbiol.">
        <title>Phaeodactylibacter xiamenensis gen. nov., sp. nov., a member of the family Saprospiraceae isolated from the marine alga Phaeodactylum tricornutum.</title>
        <authorList>
            <person name="Chen Z.Jr."/>
            <person name="Lei X."/>
            <person name="Lai Q."/>
            <person name="Li Y."/>
            <person name="Zhang B."/>
            <person name="Zhang J."/>
            <person name="Zhang H."/>
            <person name="Yang L."/>
            <person name="Zheng W."/>
            <person name="Tian Y."/>
            <person name="Yu Z."/>
            <person name="Xu H.Jr."/>
            <person name="Zheng T."/>
        </authorList>
    </citation>
    <scope>NUCLEOTIDE SEQUENCE [LARGE SCALE GENOMIC DNA]</scope>
    <source>
        <strain evidence="1 2">KD52</strain>
    </source>
</reference>
<dbReference type="InterPro" id="IPR032720">
    <property type="entry name" value="Cys_rich_CWC"/>
</dbReference>
<accession>A0A098S5X8</accession>
<dbReference type="Pfam" id="PF17653">
    <property type="entry name" value="DUF5522"/>
    <property type="match status" value="1"/>
</dbReference>
<organism evidence="1 2">
    <name type="scientific">Phaeodactylibacter xiamenensis</name>
    <dbReference type="NCBI Taxonomy" id="1524460"/>
    <lineage>
        <taxon>Bacteria</taxon>
        <taxon>Pseudomonadati</taxon>
        <taxon>Bacteroidota</taxon>
        <taxon>Saprospiria</taxon>
        <taxon>Saprospirales</taxon>
        <taxon>Haliscomenobacteraceae</taxon>
        <taxon>Phaeodactylibacter</taxon>
    </lineage>
</organism>
<protein>
    <recommendedName>
        <fullName evidence="3">Cysteine-rich CWC family protein</fullName>
    </recommendedName>
</protein>
<sequence length="116" mass="13004">MKQTCPNCNSVFDCQVENAAACWCHKLPAIAPIEAARCLCPACLKAQVQEQIEQFVADFKAGKRYNTAPDYKRPGRPVEGIDYYMENGMFVMTSWSHLKRGYCCGSGCRHCPYPKG</sequence>
<dbReference type="InterPro" id="IPR040807">
    <property type="entry name" value="DUF5522"/>
</dbReference>
<dbReference type="EMBL" id="JPOS01000035">
    <property type="protein sequence ID" value="KGE87515.1"/>
    <property type="molecule type" value="Genomic_DNA"/>
</dbReference>
<dbReference type="AlphaFoldDB" id="A0A098S5X8"/>
<evidence type="ECO:0000313" key="1">
    <source>
        <dbReference type="EMBL" id="KGE87515.1"/>
    </source>
</evidence>
<gene>
    <name evidence="1" type="ORF">IX84_15015</name>
</gene>
<name>A0A098S5X8_9BACT</name>
<dbReference type="Proteomes" id="UP000029736">
    <property type="component" value="Unassembled WGS sequence"/>
</dbReference>
<proteinExistence type="predicted"/>
<dbReference type="STRING" id="1524460.IX84_15015"/>
<evidence type="ECO:0008006" key="3">
    <source>
        <dbReference type="Google" id="ProtNLM"/>
    </source>
</evidence>
<dbReference type="OrthoDB" id="9800168at2"/>
<keyword evidence="2" id="KW-1185">Reference proteome</keyword>
<evidence type="ECO:0000313" key="2">
    <source>
        <dbReference type="Proteomes" id="UP000029736"/>
    </source>
</evidence>
<dbReference type="Pfam" id="PF14375">
    <property type="entry name" value="Cys_rich_CWC"/>
    <property type="match status" value="1"/>
</dbReference>